<dbReference type="CDD" id="cd03043">
    <property type="entry name" value="GST_N_1"/>
    <property type="match status" value="1"/>
</dbReference>
<dbReference type="Pfam" id="PF13410">
    <property type="entry name" value="GST_C_2"/>
    <property type="match status" value="1"/>
</dbReference>
<feature type="domain" description="GST N-terminal" evidence="1">
    <location>
        <begin position="2"/>
        <end position="82"/>
    </location>
</feature>
<dbReference type="SUPFAM" id="SSF47616">
    <property type="entry name" value="GST C-terminal domain-like"/>
    <property type="match status" value="1"/>
</dbReference>
<dbReference type="CDD" id="cd03194">
    <property type="entry name" value="GST_C_3"/>
    <property type="match status" value="1"/>
</dbReference>
<evidence type="ECO:0000313" key="2">
    <source>
        <dbReference type="EMBL" id="MFD1216466.1"/>
    </source>
</evidence>
<dbReference type="Gene3D" id="1.20.1050.10">
    <property type="match status" value="1"/>
</dbReference>
<dbReference type="InterPro" id="IPR004045">
    <property type="entry name" value="Glutathione_S-Trfase_N"/>
</dbReference>
<keyword evidence="3" id="KW-1185">Reference proteome</keyword>
<dbReference type="EMBL" id="JBHTLR010000007">
    <property type="protein sequence ID" value="MFD1216466.1"/>
    <property type="molecule type" value="Genomic_DNA"/>
</dbReference>
<dbReference type="SUPFAM" id="SSF52833">
    <property type="entry name" value="Thioredoxin-like"/>
    <property type="match status" value="1"/>
</dbReference>
<dbReference type="Proteomes" id="UP001597264">
    <property type="component" value="Unassembled WGS sequence"/>
</dbReference>
<dbReference type="RefSeq" id="WP_230438581.1">
    <property type="nucleotide sequence ID" value="NZ_CP087715.1"/>
</dbReference>
<evidence type="ECO:0000313" key="3">
    <source>
        <dbReference type="Proteomes" id="UP001597264"/>
    </source>
</evidence>
<organism evidence="2 3">
    <name type="scientific">Microbulbifer celer</name>
    <dbReference type="NCBI Taxonomy" id="435905"/>
    <lineage>
        <taxon>Bacteria</taxon>
        <taxon>Pseudomonadati</taxon>
        <taxon>Pseudomonadota</taxon>
        <taxon>Gammaproteobacteria</taxon>
        <taxon>Cellvibrionales</taxon>
        <taxon>Microbulbiferaceae</taxon>
        <taxon>Microbulbifer</taxon>
    </lineage>
</organism>
<dbReference type="Pfam" id="PF13409">
    <property type="entry name" value="GST_N_2"/>
    <property type="match status" value="1"/>
</dbReference>
<reference evidence="3" key="1">
    <citation type="journal article" date="2019" name="Int. J. Syst. Evol. Microbiol.">
        <title>The Global Catalogue of Microorganisms (GCM) 10K type strain sequencing project: providing services to taxonomists for standard genome sequencing and annotation.</title>
        <authorList>
            <consortium name="The Broad Institute Genomics Platform"/>
            <consortium name="The Broad Institute Genome Sequencing Center for Infectious Disease"/>
            <person name="Wu L."/>
            <person name="Ma J."/>
        </authorList>
    </citation>
    <scope>NUCLEOTIDE SEQUENCE [LARGE SCALE GENOMIC DNA]</scope>
    <source>
        <strain evidence="3">CCUG 54356</strain>
    </source>
</reference>
<protein>
    <submittedName>
        <fullName evidence="2">Glutathione S-transferase family protein</fullName>
    </submittedName>
</protein>
<dbReference type="InterPro" id="IPR040079">
    <property type="entry name" value="Glutathione_S-Trfase"/>
</dbReference>
<dbReference type="PANTHER" id="PTHR42673">
    <property type="entry name" value="MALEYLACETOACETATE ISOMERASE"/>
    <property type="match status" value="1"/>
</dbReference>
<gene>
    <name evidence="2" type="ORF">ACFQ2X_07655</name>
</gene>
<dbReference type="PANTHER" id="PTHR42673:SF4">
    <property type="entry name" value="MALEYLACETOACETATE ISOMERASE"/>
    <property type="match status" value="1"/>
</dbReference>
<dbReference type="PROSITE" id="PS50404">
    <property type="entry name" value="GST_NTER"/>
    <property type="match status" value="1"/>
</dbReference>
<accession>A0ABW3U9C4</accession>
<dbReference type="SFLD" id="SFLDG00358">
    <property type="entry name" value="Main_(cytGST)"/>
    <property type="match status" value="1"/>
</dbReference>
<dbReference type="SFLD" id="SFLDS00019">
    <property type="entry name" value="Glutathione_Transferase_(cytos"/>
    <property type="match status" value="1"/>
</dbReference>
<name>A0ABW3U9C4_9GAMM</name>
<dbReference type="InterPro" id="IPR036282">
    <property type="entry name" value="Glutathione-S-Trfase_C_sf"/>
</dbReference>
<evidence type="ECO:0000259" key="1">
    <source>
        <dbReference type="PROSITE" id="PS50404"/>
    </source>
</evidence>
<comment type="caution">
    <text evidence="2">The sequence shown here is derived from an EMBL/GenBank/DDBJ whole genome shotgun (WGS) entry which is preliminary data.</text>
</comment>
<sequence length="226" mass="25726">MLKLYIGNKNYSSWSLRPWLLAKQLDIPFEEKLVPFDDGSSWSKFRTFSPTGLVPCLEDGDVTVWESLAITEYLYESSPGVWPEDREARAWARCAAAEMHAGFLSLRNQCSMNCGVTVRLHEIDAKLQKDLDRLEELWQQGLKRFGGPYLAGEAFTAVDAFFAPVVIRLRGYGLALSESSMDYAERILSLPAMQQWIDEGTREPWREAGHDDELLQVGTIVEDRRS</sequence>
<dbReference type="InterPro" id="IPR036249">
    <property type="entry name" value="Thioredoxin-like_sf"/>
</dbReference>
<proteinExistence type="predicted"/>
<dbReference type="Gene3D" id="3.40.30.10">
    <property type="entry name" value="Glutaredoxin"/>
    <property type="match status" value="1"/>
</dbReference>